<dbReference type="EMBL" id="CCKQ01015760">
    <property type="protein sequence ID" value="CDW87598.1"/>
    <property type="molecule type" value="Genomic_DNA"/>
</dbReference>
<name>A0A078B2A5_STYLE</name>
<accession>A0A078B2A5</accession>
<dbReference type="Proteomes" id="UP000039865">
    <property type="component" value="Unassembled WGS sequence"/>
</dbReference>
<gene>
    <name evidence="1" type="primary">Contig6571.g7032</name>
    <name evidence="1" type="ORF">STYLEM_16705</name>
</gene>
<sequence length="447" mass="52838">MVEPQESFRAKLYKSNAFQHVLSNYELKKLIELREVSQRMAEEIVPRNISVLKFEMPEDDDDQSNSFHKYIRHAKKVEIRNICGTEGHLKQLENLGKNQMGQIEYLYLEFDDEDGTQESDELAKQYIEVFRTYFSGIRILKIETVGDRNFSKMLDLMMQDSNFPWFESVTTIKCYQIRYLGDMNKIKLFFTKFKNLQTFKGITEEEFNPLDIFIQEQKRVPAISWTIPEKEDLRKAVLDFLEFNQTVDLRVYGGALEKITLDSLFLDHTQHLTIIDMPSFDLSSVFRNLPQLKTLSCQNVDDFKKDNFIVVKEHLLTYTGLEKLGLELLQFDLDEVKEDVFQILRHHAATLKKLYIGRNKVSNDFMRELCNAIKEFNIIEEIELTHLKEANKIIWKDYLDSLSLIAKDRQLLPVRIIISDYQTRAKQKEIFKYLGENKPNVEVRYIK</sequence>
<dbReference type="InParanoid" id="A0A078B2A5"/>
<proteinExistence type="predicted"/>
<evidence type="ECO:0000313" key="2">
    <source>
        <dbReference type="Proteomes" id="UP000039865"/>
    </source>
</evidence>
<dbReference type="AlphaFoldDB" id="A0A078B2A5"/>
<reference evidence="1 2" key="1">
    <citation type="submission" date="2014-06" db="EMBL/GenBank/DDBJ databases">
        <authorList>
            <person name="Swart Estienne"/>
        </authorList>
    </citation>
    <scope>NUCLEOTIDE SEQUENCE [LARGE SCALE GENOMIC DNA]</scope>
    <source>
        <strain evidence="1 2">130c</strain>
    </source>
</reference>
<keyword evidence="2" id="KW-1185">Reference proteome</keyword>
<evidence type="ECO:0000313" key="1">
    <source>
        <dbReference type="EMBL" id="CDW87598.1"/>
    </source>
</evidence>
<protein>
    <submittedName>
        <fullName evidence="1">Uncharacterized protein</fullName>
    </submittedName>
</protein>
<dbReference type="SUPFAM" id="SSF52047">
    <property type="entry name" value="RNI-like"/>
    <property type="match status" value="1"/>
</dbReference>
<organism evidence="1 2">
    <name type="scientific">Stylonychia lemnae</name>
    <name type="common">Ciliate</name>
    <dbReference type="NCBI Taxonomy" id="5949"/>
    <lineage>
        <taxon>Eukaryota</taxon>
        <taxon>Sar</taxon>
        <taxon>Alveolata</taxon>
        <taxon>Ciliophora</taxon>
        <taxon>Intramacronucleata</taxon>
        <taxon>Spirotrichea</taxon>
        <taxon>Stichotrichia</taxon>
        <taxon>Sporadotrichida</taxon>
        <taxon>Oxytrichidae</taxon>
        <taxon>Stylonychinae</taxon>
        <taxon>Stylonychia</taxon>
    </lineage>
</organism>
<dbReference type="InterPro" id="IPR032675">
    <property type="entry name" value="LRR_dom_sf"/>
</dbReference>
<dbReference type="Gene3D" id="3.80.10.10">
    <property type="entry name" value="Ribonuclease Inhibitor"/>
    <property type="match status" value="1"/>
</dbReference>